<name>A0ABS1EJA4_9CLOT</name>
<accession>A0ABS1EJA4</accession>
<gene>
    <name evidence="2" type="ORF">JHL18_02025</name>
</gene>
<dbReference type="PANTHER" id="PTHR47485">
    <property type="entry name" value="THYLAKOID LUMENAL 17.4 KDA PROTEIN, CHLOROPLASTIC"/>
    <property type="match status" value="1"/>
</dbReference>
<dbReference type="Gene3D" id="2.160.20.80">
    <property type="entry name" value="E3 ubiquitin-protein ligase SopA"/>
    <property type="match status" value="3"/>
</dbReference>
<dbReference type="Gene3D" id="2.160.10.20">
    <property type="entry name" value="Insect antifreeze protein"/>
    <property type="match status" value="1"/>
</dbReference>
<dbReference type="InterPro" id="IPR044051">
    <property type="entry name" value="Prophage_tail_N"/>
</dbReference>
<dbReference type="PROSITE" id="PS51688">
    <property type="entry name" value="ICA"/>
    <property type="match status" value="1"/>
</dbReference>
<evidence type="ECO:0000259" key="1">
    <source>
        <dbReference type="PROSITE" id="PS51688"/>
    </source>
</evidence>
<evidence type="ECO:0000313" key="3">
    <source>
        <dbReference type="Proteomes" id="UP000596739"/>
    </source>
</evidence>
<dbReference type="EMBL" id="JAENHN010000006">
    <property type="protein sequence ID" value="MBK1809425.1"/>
    <property type="molecule type" value="Genomic_DNA"/>
</dbReference>
<dbReference type="SUPFAM" id="SSF141571">
    <property type="entry name" value="Pentapeptide repeat-like"/>
    <property type="match status" value="2"/>
</dbReference>
<dbReference type="Proteomes" id="UP000596739">
    <property type="component" value="Unassembled WGS sequence"/>
</dbReference>
<feature type="domain" description="Peptidase S74" evidence="1">
    <location>
        <begin position="1735"/>
        <end position="1832"/>
    </location>
</feature>
<keyword evidence="3" id="KW-1185">Reference proteome</keyword>
<dbReference type="InterPro" id="IPR010572">
    <property type="entry name" value="Tail_dom"/>
</dbReference>
<dbReference type="InterPro" id="IPR030392">
    <property type="entry name" value="S74_ICA"/>
</dbReference>
<dbReference type="NCBIfam" id="TIGR01665">
    <property type="entry name" value="put_anti_recept"/>
    <property type="match status" value="1"/>
</dbReference>
<proteinExistence type="predicted"/>
<sequence>MIQLYDLNHNKLYGLTNYKDLKLERTLDGEEVLSFSYPQIDSNYSYITEECYIRTKQNEYVIKEVNIEDEWTEFVAKVNVEDIKGNIVSHFETTEQTCNNAIELALAGTGWTIGSCDITKKRTIKKANCTSYDILREIRKMYLCEFRFDAVNKKVYIYQSIGRYKGTYFIDELNLKKLTIKSNSYDYCTRIIPVGKDGLKIAAINGGKEYVENHQYTNKVITMYWEDNRYNDAESLMEDAIFKLEGLSQPIHTYSAEIYDLASTNDKYNNILDYDLGDTILLISKDKSVKEKQRIVKIVEYLDEPEKNTCEIANRTVGLEDIGAEALNSVDTVNTITTSDGLLDGSKVDSVDYLKVKNVSIGTADIQDASIVTAKIGDAAITNVKIANGSINNAKIANASIDNAKIANAAIDTANIKTGAINNALIGVAAINTVNIANGSITNALIADSIITNTKIADSTITNAKIANSTIDNTKIANATITTVQIAQGTITSVNIQDGSIVNADIADATITGAKIASATIGTANIKDAAITTAKIVDATITTAKITDASITNAKIGVAAIDTVNIKDGSITNAKIGVAAIGTANINDAAITTAKIQDASISAAKIINGTITNAKIENATITGAKIASAAIETANIAIGAITTALISNAAIGTTQIADSSITDAKIVELTANKIKTGTLDAANVSIVNLRADNIVAGALTIDGDNLLHNTEWLADTSKWSLSTGVSLDVTTKFDTSNTIKSIQSGLVTDAWRGIYSEYIKTTPGQTFVASIYTMTDDKTLVDRTATIEIDYYDNNYSRIGYGGAGIVPNTNSVWKRTIFSSTAPQNASYVRLYAYVTRNGSLWFARPMLQRGSIASEWKPHTEEQIGAGAISGSQIAQSTIGTGNISNGAITNTLISANTITGDKLVIDSITSREIAAKTITGNEIAANTITAVQIATGTITATSGIIADAAITNAKIADASITAAKIQDATITNAEIADATITGAKISNASIDTANIKDGAITTAKIGTAQITSALIVDGSITTAKIVDASITNAKISTLDASKITTGTLDANLIAAASITTEKLKIGSGEQGGYLNNPRFNKWSGIYPDGATVWSSGGISKIVVDNTNTAQFNCLTAGTQYGMNLTSSFFANGIDLDALKYFCLEMRFRLTSGTNPSGAGFLVDIFRQDSSYDRFTLNALKAGTTLTVNTWYTVRQVFALPDTSVAKTFKSISGYLLANWSGIGDAVKTIQIASINMYQATEQDYLSQSWTYTGQTTIDGGKIQADTITATQIAANSITASSGIIANAAISAAQIIDGTITNAKIANATISGAKIANATINNTNIANAAIGTAQIANLAVTTALIADGSITNAKITNLDAGKITTGTLDAGRISAGSITVDKLASNIGSSLDISSNTSITNKVSTGDFSSLITQNATSVKIAFGTTPSANLLFNGRGLMGGQHWRNNGLGDVWLVGGSSLNAYSPFPEKTGFGMYKSTTGEGFLESDTIKVIPGKTYTFSARFAKEPNVSSGDIFIIGSANNDRNYTWTPWIGSSSVWMQKVTASFTVPSNINYIFVRLDHNGAVSGSTNGGWVLWVTDIQLVEGDKAGEWTPHSGEIKTANVEMNGNGLTITDGQFNIVSQGRNIFKVQDGFHYNEWGMACRLAASSGSSKIGNGSVYFNVNEGCFYRPFGLYHESLSSPQVPLMLLTNTRRIEARDLDANYFKGFAGSTGEFDSYVYSNRYISGANIINRSLREIKTNITKYDDIQAYDGLKGLNVYNFNMECKDENGKGVPSLNLGIMVDEAPLEITQLGGGEGADRKGINLYSYTSYLASALKSAINKIEKLEEEIQTMKWGV</sequence>
<dbReference type="RefSeq" id="WP_200265963.1">
    <property type="nucleotide sequence ID" value="NZ_JAENHN010000006.1"/>
</dbReference>
<organism evidence="2 3">
    <name type="scientific">Clostridium yunnanense</name>
    <dbReference type="NCBI Taxonomy" id="2800325"/>
    <lineage>
        <taxon>Bacteria</taxon>
        <taxon>Bacillati</taxon>
        <taxon>Bacillota</taxon>
        <taxon>Clostridia</taxon>
        <taxon>Eubacteriales</taxon>
        <taxon>Clostridiaceae</taxon>
        <taxon>Clostridium</taxon>
    </lineage>
</organism>
<dbReference type="Gene3D" id="2.60.120.260">
    <property type="entry name" value="Galactose-binding domain-like"/>
    <property type="match status" value="2"/>
</dbReference>
<dbReference type="PANTHER" id="PTHR47485:SF1">
    <property type="entry name" value="THYLAKOID LUMENAL 17.4 KDA PROTEIN, CHLOROPLASTIC"/>
    <property type="match status" value="1"/>
</dbReference>
<protein>
    <submittedName>
        <fullName evidence="2">Phage tail protein</fullName>
    </submittedName>
</protein>
<dbReference type="InterPro" id="IPR007119">
    <property type="entry name" value="Phage_tail_spike_N"/>
</dbReference>
<dbReference type="Pfam" id="PF18994">
    <property type="entry name" value="Prophage_tailD1"/>
    <property type="match status" value="1"/>
</dbReference>
<evidence type="ECO:0000313" key="2">
    <source>
        <dbReference type="EMBL" id="MBK1809425.1"/>
    </source>
</evidence>
<dbReference type="Pfam" id="PF06605">
    <property type="entry name" value="Prophage_tail"/>
    <property type="match status" value="1"/>
</dbReference>
<comment type="caution">
    <text evidence="2">The sequence shown here is derived from an EMBL/GenBank/DDBJ whole genome shotgun (WGS) entry which is preliminary data.</text>
</comment>
<reference evidence="3" key="1">
    <citation type="submission" date="2021-01" db="EMBL/GenBank/DDBJ databases">
        <title>Genome public.</title>
        <authorList>
            <person name="Liu C."/>
            <person name="Sun Q."/>
        </authorList>
    </citation>
    <scope>NUCLEOTIDE SEQUENCE [LARGE SCALE GENOMIC DNA]</scope>
    <source>
        <strain evidence="3">YIM B02505</strain>
    </source>
</reference>